<evidence type="ECO:0000256" key="7">
    <source>
        <dbReference type="ARBA" id="ARBA00023136"/>
    </source>
</evidence>
<feature type="transmembrane region" description="Helical" evidence="8">
    <location>
        <begin position="115"/>
        <end position="135"/>
    </location>
</feature>
<organism evidence="9 12">
    <name type="scientific">Actinotignum timonense</name>
    <dbReference type="NCBI Taxonomy" id="1870995"/>
    <lineage>
        <taxon>Bacteria</taxon>
        <taxon>Bacillati</taxon>
        <taxon>Actinomycetota</taxon>
        <taxon>Actinomycetes</taxon>
        <taxon>Actinomycetales</taxon>
        <taxon>Actinomycetaceae</taxon>
        <taxon>Actinotignum</taxon>
    </lineage>
</organism>
<dbReference type="GO" id="GO:0022857">
    <property type="term" value="F:transmembrane transporter activity"/>
    <property type="evidence" value="ECO:0007669"/>
    <property type="project" value="InterPro"/>
</dbReference>
<dbReference type="PANTHER" id="PTHR30472">
    <property type="entry name" value="FERRIC ENTEROBACTIN TRANSPORT SYSTEM PERMEASE PROTEIN"/>
    <property type="match status" value="1"/>
</dbReference>
<evidence type="ECO:0000313" key="9">
    <source>
        <dbReference type="EMBL" id="MDY5140817.1"/>
    </source>
</evidence>
<keyword evidence="5 8" id="KW-0812">Transmembrane</keyword>
<dbReference type="EMBL" id="JAWNFY010000015">
    <property type="protein sequence ID" value="MDY5146623.1"/>
    <property type="molecule type" value="Genomic_DNA"/>
</dbReference>
<protein>
    <submittedName>
        <fullName evidence="9">Iron chelate uptake ABC transporter family permease subunit</fullName>
    </submittedName>
</protein>
<keyword evidence="7 8" id="KW-0472">Membrane</keyword>
<dbReference type="InterPro" id="IPR000522">
    <property type="entry name" value="ABC_transptr_permease_BtuC"/>
</dbReference>
<dbReference type="Proteomes" id="UP001288320">
    <property type="component" value="Unassembled WGS sequence"/>
</dbReference>
<accession>A0AAW9HN03</accession>
<evidence type="ECO:0000256" key="4">
    <source>
        <dbReference type="ARBA" id="ARBA00022475"/>
    </source>
</evidence>
<evidence type="ECO:0000256" key="3">
    <source>
        <dbReference type="ARBA" id="ARBA00022448"/>
    </source>
</evidence>
<comment type="similarity">
    <text evidence="2">Belongs to the binding-protein-dependent transport system permease family. FecCD subfamily.</text>
</comment>
<keyword evidence="4" id="KW-1003">Cell membrane</keyword>
<dbReference type="RefSeq" id="WP_219619178.1">
    <property type="nucleotide sequence ID" value="NZ_CAUPFC010000006.1"/>
</dbReference>
<keyword evidence="3" id="KW-0813">Transport</keyword>
<comment type="caution">
    <text evidence="9">The sequence shown here is derived from an EMBL/GenBank/DDBJ whole genome shotgun (WGS) entry which is preliminary data.</text>
</comment>
<feature type="transmembrane region" description="Helical" evidence="8">
    <location>
        <begin position="205"/>
        <end position="227"/>
    </location>
</feature>
<evidence type="ECO:0000256" key="8">
    <source>
        <dbReference type="SAM" id="Phobius"/>
    </source>
</evidence>
<dbReference type="CDD" id="cd06550">
    <property type="entry name" value="TM_ABC_iron-siderophores_like"/>
    <property type="match status" value="1"/>
</dbReference>
<keyword evidence="6 8" id="KW-1133">Transmembrane helix</keyword>
<feature type="transmembrane region" description="Helical" evidence="8">
    <location>
        <begin position="361"/>
        <end position="382"/>
    </location>
</feature>
<feature type="transmembrane region" description="Helical" evidence="8">
    <location>
        <begin position="305"/>
        <end position="328"/>
    </location>
</feature>
<evidence type="ECO:0000256" key="5">
    <source>
        <dbReference type="ARBA" id="ARBA00022692"/>
    </source>
</evidence>
<reference evidence="9 11" key="1">
    <citation type="submission" date="2023-10" db="EMBL/GenBank/DDBJ databases">
        <title>Whole Genome based description of the genera Actinobaculum and Actinotignum reveals a complex phylogenetic relationship within the species included in the genus Actinotignum.</title>
        <authorList>
            <person name="Jensen C.S."/>
            <person name="Dargis R."/>
            <person name="Kemp M."/>
            <person name="Christensen J.J."/>
        </authorList>
    </citation>
    <scope>NUCLEOTIDE SEQUENCE</scope>
    <source>
        <strain evidence="10 11">SLA_B089</strain>
        <strain evidence="9">SLA_B245</strain>
    </source>
</reference>
<evidence type="ECO:0000256" key="1">
    <source>
        <dbReference type="ARBA" id="ARBA00004651"/>
    </source>
</evidence>
<keyword evidence="11" id="KW-1185">Reference proteome</keyword>
<dbReference type="GeneID" id="92813763"/>
<feature type="transmembrane region" description="Helical" evidence="8">
    <location>
        <begin position="57"/>
        <end position="77"/>
    </location>
</feature>
<feature type="transmembrane region" description="Helical" evidence="8">
    <location>
        <begin position="147"/>
        <end position="167"/>
    </location>
</feature>
<evidence type="ECO:0000256" key="2">
    <source>
        <dbReference type="ARBA" id="ARBA00007935"/>
    </source>
</evidence>
<dbReference type="AlphaFoldDB" id="A0AAW9HN03"/>
<dbReference type="PANTHER" id="PTHR30472:SF25">
    <property type="entry name" value="ABC TRANSPORTER PERMEASE PROTEIN MJ0876-RELATED"/>
    <property type="match status" value="1"/>
</dbReference>
<proteinExistence type="inferred from homology"/>
<feature type="transmembrane region" description="Helical" evidence="8">
    <location>
        <begin position="335"/>
        <end position="355"/>
    </location>
</feature>
<feature type="transmembrane region" description="Helical" evidence="8">
    <location>
        <begin position="247"/>
        <end position="270"/>
    </location>
</feature>
<dbReference type="EMBL" id="JAWNFV010000010">
    <property type="protein sequence ID" value="MDY5140817.1"/>
    <property type="molecule type" value="Genomic_DNA"/>
</dbReference>
<evidence type="ECO:0000256" key="6">
    <source>
        <dbReference type="ARBA" id="ARBA00022989"/>
    </source>
</evidence>
<evidence type="ECO:0000313" key="12">
    <source>
        <dbReference type="Proteomes" id="UP001288320"/>
    </source>
</evidence>
<dbReference type="GO" id="GO:0005886">
    <property type="term" value="C:plasma membrane"/>
    <property type="evidence" value="ECO:0007669"/>
    <property type="project" value="UniProtKB-SubCell"/>
</dbReference>
<dbReference type="FunFam" id="1.10.3470.10:FF:000001">
    <property type="entry name" value="Vitamin B12 ABC transporter permease BtuC"/>
    <property type="match status" value="1"/>
</dbReference>
<evidence type="ECO:0000313" key="10">
    <source>
        <dbReference type="EMBL" id="MDY5146623.1"/>
    </source>
</evidence>
<dbReference type="Pfam" id="PF01032">
    <property type="entry name" value="FecCD"/>
    <property type="match status" value="1"/>
</dbReference>
<evidence type="ECO:0000313" key="11">
    <source>
        <dbReference type="Proteomes" id="UP001284901"/>
    </source>
</evidence>
<name>A0AAW9HN03_9ACTO</name>
<dbReference type="GO" id="GO:0033214">
    <property type="term" value="P:siderophore-iron import into cell"/>
    <property type="evidence" value="ECO:0007669"/>
    <property type="project" value="TreeGrafter"/>
</dbReference>
<dbReference type="Proteomes" id="UP001284901">
    <property type="component" value="Unassembled WGS sequence"/>
</dbReference>
<gene>
    <name evidence="9" type="ORF">R6G74_05765</name>
    <name evidence="10" type="ORF">R6P33_06280</name>
</gene>
<sequence>MSGQRGNQGHAATALSAVPGAPAMPAEPGTPGAPGASAMPALPAVPAGIKARRHRRFWTFLILTVLLALGMLLSAHLGQFPVTVGDVGRGIAARFGLAAPPEDPLVMAALWNIRFPRICLGVLVGGALAVAGAVMQAVFSNPLAEPGIIGVSSGCAFGAALTMVFVPGALGGFSVPLGAFAAGLVTSATVYLLARSHGRAETLTLVLTGIAVTAVASALTSIATYLADTNAREQIVFWQMGSLAGASWFQVAVVGAVVGIGILGALALAGRLDLLSLGEREAGHVGVNVAALRASAIVLTAILTAAAVCFAGVIGFVGLIVPHVLRLLMGPMNRMLIPAALLGGAVLLTYADLAARTLVPFAELPIGIFTALVGGPTFFILLRKNLRGARG</sequence>
<comment type="subcellular location">
    <subcellularLocation>
        <location evidence="1">Cell membrane</location>
        <topology evidence="1">Multi-pass membrane protein</topology>
    </subcellularLocation>
</comment>
<feature type="transmembrane region" description="Helical" evidence="8">
    <location>
        <begin position="173"/>
        <end position="193"/>
    </location>
</feature>